<reference evidence="5 6" key="1">
    <citation type="submission" date="2018-11" db="EMBL/GenBank/DDBJ databases">
        <authorList>
            <person name="Li F."/>
        </authorList>
    </citation>
    <scope>NUCLEOTIDE SEQUENCE [LARGE SCALE GENOMIC DNA]</scope>
    <source>
        <strain evidence="5 6">KIS18-7</strain>
    </source>
</reference>
<organism evidence="5 6">
    <name type="scientific">Nocardioides marmorisolisilvae</name>
    <dbReference type="NCBI Taxonomy" id="1542737"/>
    <lineage>
        <taxon>Bacteria</taxon>
        <taxon>Bacillati</taxon>
        <taxon>Actinomycetota</taxon>
        <taxon>Actinomycetes</taxon>
        <taxon>Propionibacteriales</taxon>
        <taxon>Nocardioidaceae</taxon>
        <taxon>Nocardioides</taxon>
    </lineage>
</organism>
<dbReference type="EMBL" id="RJSG01000001">
    <property type="protein sequence ID" value="RNL81513.1"/>
    <property type="molecule type" value="Genomic_DNA"/>
</dbReference>
<comment type="caution">
    <text evidence="5">The sequence shown here is derived from an EMBL/GenBank/DDBJ whole genome shotgun (WGS) entry which is preliminary data.</text>
</comment>
<sequence length="396" mass="42843">MIETVADLTGELLGVLIETITDLQGDPKIVELLEASIDGNLKTIAEVIRYDMPVAEITAPPTAVEYARRLAQRGVSSSALLRAYRLGQETATAWALERISEEEADPRVAYAAGQAFVAITFRYIDAVSEQVLTVYEVERERWLANRNTVRAEVLADLLAGESIDATTAENALGYRFRQTHVGVVLWSTGEPTTGDLADLERHLGRLAKALGGTGQPLFVAQDRATAWGWVPLGNAKVRIGALTDLEDVGIRVAIGVPAPGVEGFRNSHLDALAAQSVALVAQDRAQAVTAYSDPEVRAAALLSADLDSTRRLVRSALGGLAEDSDGAERLRETLRVFLSTRNSFAATAELVHLHKNTVKYRVDRAVELRGRSVDEDRLDLELALIACRWLGPAAVS</sequence>
<dbReference type="PANTHER" id="PTHR33744">
    <property type="entry name" value="CARBOHYDRATE DIACID REGULATOR"/>
    <property type="match status" value="1"/>
</dbReference>
<feature type="domain" description="RsbT co-antagonist protein RsbRD N-terminal" evidence="3">
    <location>
        <begin position="7"/>
        <end position="150"/>
    </location>
</feature>
<name>A0A3N0E195_9ACTN</name>
<dbReference type="AlphaFoldDB" id="A0A3N0E195"/>
<dbReference type="InterPro" id="IPR041522">
    <property type="entry name" value="CdaR_GGDEF"/>
</dbReference>
<accession>A0A3N0E195</accession>
<evidence type="ECO:0000259" key="2">
    <source>
        <dbReference type="Pfam" id="PF13556"/>
    </source>
</evidence>
<comment type="similarity">
    <text evidence="1">Belongs to the CdaR family.</text>
</comment>
<gene>
    <name evidence="5" type="ORF">EFL95_03195</name>
</gene>
<dbReference type="PANTHER" id="PTHR33744:SF1">
    <property type="entry name" value="DNA-BINDING TRANSCRIPTIONAL ACTIVATOR ADER"/>
    <property type="match status" value="1"/>
</dbReference>
<keyword evidence="6" id="KW-1185">Reference proteome</keyword>
<evidence type="ECO:0000259" key="4">
    <source>
        <dbReference type="Pfam" id="PF17853"/>
    </source>
</evidence>
<dbReference type="InterPro" id="IPR042070">
    <property type="entry name" value="PucR_C-HTH_sf"/>
</dbReference>
<dbReference type="Pfam" id="PF13556">
    <property type="entry name" value="HTH_30"/>
    <property type="match status" value="1"/>
</dbReference>
<dbReference type="OrthoDB" id="3663486at2"/>
<dbReference type="InterPro" id="IPR025751">
    <property type="entry name" value="RsbRD_N_dom"/>
</dbReference>
<evidence type="ECO:0000256" key="1">
    <source>
        <dbReference type="ARBA" id="ARBA00006754"/>
    </source>
</evidence>
<dbReference type="Proteomes" id="UP000277094">
    <property type="component" value="Unassembled WGS sequence"/>
</dbReference>
<dbReference type="Gene3D" id="1.10.10.2840">
    <property type="entry name" value="PucR C-terminal helix-turn-helix domain"/>
    <property type="match status" value="1"/>
</dbReference>
<protein>
    <recommendedName>
        <fullName evidence="7">PucR family transcriptional regulator</fullName>
    </recommendedName>
</protein>
<evidence type="ECO:0000313" key="6">
    <source>
        <dbReference type="Proteomes" id="UP000277094"/>
    </source>
</evidence>
<dbReference type="InterPro" id="IPR025736">
    <property type="entry name" value="PucR_C-HTH_dom"/>
</dbReference>
<evidence type="ECO:0008006" key="7">
    <source>
        <dbReference type="Google" id="ProtNLM"/>
    </source>
</evidence>
<dbReference type="InterPro" id="IPR051448">
    <property type="entry name" value="CdaR-like_regulators"/>
</dbReference>
<evidence type="ECO:0000313" key="5">
    <source>
        <dbReference type="EMBL" id="RNL81513.1"/>
    </source>
</evidence>
<dbReference type="Pfam" id="PF14361">
    <property type="entry name" value="RsbRD_N"/>
    <property type="match status" value="1"/>
</dbReference>
<dbReference type="Pfam" id="PF17853">
    <property type="entry name" value="GGDEF_2"/>
    <property type="match status" value="1"/>
</dbReference>
<feature type="domain" description="CdaR GGDEF-like" evidence="4">
    <location>
        <begin position="164"/>
        <end position="276"/>
    </location>
</feature>
<proteinExistence type="inferred from homology"/>
<feature type="domain" description="PucR C-terminal helix-turn-helix" evidence="2">
    <location>
        <begin position="330"/>
        <end position="386"/>
    </location>
</feature>
<evidence type="ECO:0000259" key="3">
    <source>
        <dbReference type="Pfam" id="PF14361"/>
    </source>
</evidence>